<sequence length="87" mass="9929">MPALPVFWCVSGSGTTWRRHRTMFFGESNGHLHLINGPTMAEFQVLDMESDYSGWFVKYHVDLDKARSFGLVGVDFILGVRYSRRSG</sequence>
<comment type="caution">
    <text evidence="1">The sequence shown here is derived from an EMBL/GenBank/DDBJ whole genome shotgun (WGS) entry which is preliminary data.</text>
</comment>
<dbReference type="AlphaFoldDB" id="A0AAV6HQG0"/>
<dbReference type="EMBL" id="JACTNZ010000013">
    <property type="protein sequence ID" value="KAG5514842.1"/>
    <property type="molecule type" value="Genomic_DNA"/>
</dbReference>
<dbReference type="Proteomes" id="UP000823749">
    <property type="component" value="Chromosome 13"/>
</dbReference>
<reference evidence="1 2" key="1">
    <citation type="submission" date="2020-08" db="EMBL/GenBank/DDBJ databases">
        <title>Plant Genome Project.</title>
        <authorList>
            <person name="Zhang R.-G."/>
        </authorList>
    </citation>
    <scope>NUCLEOTIDE SEQUENCE [LARGE SCALE GENOMIC DNA]</scope>
    <source>
        <strain evidence="1">WSP0</strain>
        <tissue evidence="1">Leaf</tissue>
    </source>
</reference>
<gene>
    <name evidence="1" type="ORF">RHGRI_036029</name>
</gene>
<protein>
    <submittedName>
        <fullName evidence="1">Uncharacterized protein</fullName>
    </submittedName>
</protein>
<evidence type="ECO:0000313" key="2">
    <source>
        <dbReference type="Proteomes" id="UP000823749"/>
    </source>
</evidence>
<name>A0AAV6HQG0_9ERIC</name>
<organism evidence="1 2">
    <name type="scientific">Rhododendron griersonianum</name>
    <dbReference type="NCBI Taxonomy" id="479676"/>
    <lineage>
        <taxon>Eukaryota</taxon>
        <taxon>Viridiplantae</taxon>
        <taxon>Streptophyta</taxon>
        <taxon>Embryophyta</taxon>
        <taxon>Tracheophyta</taxon>
        <taxon>Spermatophyta</taxon>
        <taxon>Magnoliopsida</taxon>
        <taxon>eudicotyledons</taxon>
        <taxon>Gunneridae</taxon>
        <taxon>Pentapetalae</taxon>
        <taxon>asterids</taxon>
        <taxon>Ericales</taxon>
        <taxon>Ericaceae</taxon>
        <taxon>Ericoideae</taxon>
        <taxon>Rhodoreae</taxon>
        <taxon>Rhododendron</taxon>
    </lineage>
</organism>
<keyword evidence="2" id="KW-1185">Reference proteome</keyword>
<proteinExistence type="predicted"/>
<evidence type="ECO:0000313" key="1">
    <source>
        <dbReference type="EMBL" id="KAG5514842.1"/>
    </source>
</evidence>
<accession>A0AAV6HQG0</accession>